<comment type="caution">
    <text evidence="2">The sequence shown here is derived from an EMBL/GenBank/DDBJ whole genome shotgun (WGS) entry which is preliminary data.</text>
</comment>
<accession>T0K4P6</accession>
<feature type="compositionally biased region" description="Acidic residues" evidence="1">
    <location>
        <begin position="45"/>
        <end position="75"/>
    </location>
</feature>
<dbReference type="AlphaFoldDB" id="T0K4P6"/>
<dbReference type="STRING" id="1237896.T0K4P6"/>
<evidence type="ECO:0000313" key="2">
    <source>
        <dbReference type="EMBL" id="EQB47903.1"/>
    </source>
</evidence>
<dbReference type="OrthoDB" id="4802432at2759"/>
<dbReference type="EMBL" id="AMYD01002792">
    <property type="protein sequence ID" value="EQB47903.1"/>
    <property type="molecule type" value="Genomic_DNA"/>
</dbReference>
<evidence type="ECO:0000313" key="3">
    <source>
        <dbReference type="Proteomes" id="UP000015530"/>
    </source>
</evidence>
<dbReference type="HOGENOM" id="CLU_1277535_0_0_1"/>
<evidence type="ECO:0000256" key="1">
    <source>
        <dbReference type="SAM" id="MobiDB-lite"/>
    </source>
</evidence>
<proteinExistence type="predicted"/>
<organism evidence="2 3">
    <name type="scientific">Colletotrichum gloeosporioides (strain Cg-14)</name>
    <name type="common">Anthracnose fungus</name>
    <name type="synonym">Glomerella cingulata</name>
    <dbReference type="NCBI Taxonomy" id="1237896"/>
    <lineage>
        <taxon>Eukaryota</taxon>
        <taxon>Fungi</taxon>
        <taxon>Dikarya</taxon>
        <taxon>Ascomycota</taxon>
        <taxon>Pezizomycotina</taxon>
        <taxon>Sordariomycetes</taxon>
        <taxon>Hypocreomycetidae</taxon>
        <taxon>Glomerellales</taxon>
        <taxon>Glomerellaceae</taxon>
        <taxon>Colletotrichum</taxon>
        <taxon>Colletotrichum gloeosporioides species complex</taxon>
    </lineage>
</organism>
<reference evidence="3" key="1">
    <citation type="journal article" date="2013" name="Mol. Plant Microbe Interact.">
        <title>Global aspects of pacC regulation of pathogenicity genes in Colletotrichum gloeosporioides as revealed by transcriptome analysis.</title>
        <authorList>
            <person name="Alkan N."/>
            <person name="Meng X."/>
            <person name="Friedlander G."/>
            <person name="Reuveni E."/>
            <person name="Sukno S."/>
            <person name="Sherman A."/>
            <person name="Thon M."/>
            <person name="Fluhr R."/>
            <person name="Prusky D."/>
        </authorList>
    </citation>
    <scope>NUCLEOTIDE SEQUENCE [LARGE SCALE GENOMIC DNA]</scope>
    <source>
        <strain evidence="3">Cg-14</strain>
    </source>
</reference>
<gene>
    <name evidence="2" type="ORF">CGLO_12902</name>
</gene>
<feature type="region of interest" description="Disordered" evidence="1">
    <location>
        <begin position="1"/>
        <end position="25"/>
    </location>
</feature>
<name>T0K4P6_COLGC</name>
<protein>
    <submittedName>
        <fullName evidence="2">Uncharacterized protein</fullName>
    </submittedName>
</protein>
<dbReference type="Proteomes" id="UP000015530">
    <property type="component" value="Unassembled WGS sequence"/>
</dbReference>
<feature type="region of interest" description="Disordered" evidence="1">
    <location>
        <begin position="45"/>
        <end position="79"/>
    </location>
</feature>
<sequence length="216" mass="24127">MEPCNPTFHSKAPLNNGAEPSSPFRFTDLPSELRYLILEHVLDDLDEESDLEKEPDVDGPDEEPNLDGESNIDEEPSPKPKIVDIIGQLNDMLVQTHNRSALLNGMLDLGINVGATHDVIALNNDLLARTNDWYARANDMFARANNTNARPDNLAPEVDLEYPQANMLAEPELIPKPQKLANLACVSKEWQRFFEEHTFSTPEVTLTNSPAEIEAL</sequence>